<comment type="caution">
    <text evidence="1">The sequence shown here is derived from an EMBL/GenBank/DDBJ whole genome shotgun (WGS) entry which is preliminary data.</text>
</comment>
<name>A0A0F9EHW1_9ZZZZ</name>
<dbReference type="AlphaFoldDB" id="A0A0F9EHW1"/>
<accession>A0A0F9EHW1</accession>
<evidence type="ECO:0000313" key="1">
    <source>
        <dbReference type="EMBL" id="KKL44475.1"/>
    </source>
</evidence>
<organism evidence="1">
    <name type="scientific">marine sediment metagenome</name>
    <dbReference type="NCBI Taxonomy" id="412755"/>
    <lineage>
        <taxon>unclassified sequences</taxon>
        <taxon>metagenomes</taxon>
        <taxon>ecological metagenomes</taxon>
    </lineage>
</organism>
<protein>
    <submittedName>
        <fullName evidence="1">Uncharacterized protein</fullName>
    </submittedName>
</protein>
<dbReference type="EMBL" id="LAZR01034745">
    <property type="protein sequence ID" value="KKL44475.1"/>
    <property type="molecule type" value="Genomic_DNA"/>
</dbReference>
<gene>
    <name evidence="1" type="ORF">LCGC14_2365300</name>
</gene>
<reference evidence="1" key="1">
    <citation type="journal article" date="2015" name="Nature">
        <title>Complex archaea that bridge the gap between prokaryotes and eukaryotes.</title>
        <authorList>
            <person name="Spang A."/>
            <person name="Saw J.H."/>
            <person name="Jorgensen S.L."/>
            <person name="Zaremba-Niedzwiedzka K."/>
            <person name="Martijn J."/>
            <person name="Lind A.E."/>
            <person name="van Eijk R."/>
            <person name="Schleper C."/>
            <person name="Guy L."/>
            <person name="Ettema T.J."/>
        </authorList>
    </citation>
    <scope>NUCLEOTIDE SEQUENCE</scope>
</reference>
<proteinExistence type="predicted"/>
<sequence length="154" mass="18330">MKLAMLFENEDKYLYHVTYTKNVPRIKEKGLLQFEPSNWIRGEGGKRYNEDAGIFAFEHPEDAFRWAFKMQWDMEDDNDISIIRLNIGEHWEDDPAGETMKWLYQTKGRSLRSRRNRKAEEIIDSFKFDDFGNPRDLGLSQEEWVDSIVKILSS</sequence>